<feature type="compositionally biased region" description="Low complexity" evidence="6">
    <location>
        <begin position="73"/>
        <end position="83"/>
    </location>
</feature>
<feature type="compositionally biased region" description="Acidic residues" evidence="6">
    <location>
        <begin position="210"/>
        <end position="223"/>
    </location>
</feature>
<gene>
    <name evidence="7" type="ORF">PT974_08806</name>
</gene>
<feature type="compositionally biased region" description="Basic residues" evidence="6">
    <location>
        <begin position="261"/>
        <end position="273"/>
    </location>
</feature>
<evidence type="ECO:0000313" key="8">
    <source>
        <dbReference type="Proteomes" id="UP001338125"/>
    </source>
</evidence>
<feature type="compositionally biased region" description="Low complexity" evidence="6">
    <location>
        <begin position="1"/>
        <end position="10"/>
    </location>
</feature>
<feature type="compositionally biased region" description="Basic and acidic residues" evidence="6">
    <location>
        <begin position="60"/>
        <end position="70"/>
    </location>
</feature>
<keyword evidence="2" id="KW-0678">Repressor</keyword>
<evidence type="ECO:0000256" key="4">
    <source>
        <dbReference type="ARBA" id="ARBA00023163"/>
    </source>
</evidence>
<keyword evidence="3" id="KW-0805">Transcription regulation</keyword>
<dbReference type="InterPro" id="IPR013907">
    <property type="entry name" value="Sds3"/>
</dbReference>
<accession>A0ABR0SEC2</accession>
<comment type="caution">
    <text evidence="7">The sequence shown here is derived from an EMBL/GenBank/DDBJ whole genome shotgun (WGS) entry which is preliminary data.</text>
</comment>
<comment type="subcellular location">
    <subcellularLocation>
        <location evidence="1">Nucleus</location>
    </subcellularLocation>
</comment>
<dbReference type="Proteomes" id="UP001338125">
    <property type="component" value="Unassembled WGS sequence"/>
</dbReference>
<dbReference type="SMART" id="SM01401">
    <property type="entry name" value="Sds3"/>
    <property type="match status" value="1"/>
</dbReference>
<sequence>MAATATATAAFPPTGSVGGDLEDSNISSPLSEVDDKDANDEELDRMHLDDDDGDNSSLSGEEHQATHNDGSDSESALSDAASDVNSEANDTEAETLRLYDTPQNQRLRDVVVDQFNDDQVFEHSPSKLRSTQANPDDESVFGDEASIVSSRADGAESPKKTLAVPDASLNEDTQGGSQDRKRKRSLVTEQSDPEEQPIRKRTNSVVVREDEGDDEAAAIEDDTTSANPQSSHQSPGEDEDSPANQDTTPEEEVPERETRVAKKSTRGGSKRKSVATDSADDELPPEVRTESRAATVEDTAEHHDEDMEVDAEEEAAARNIEEMEKKQAAYRDWTHIEEMFGIFRDRLYKDRLQRLEEEEQSLHAVEPTHPEYLNMKQCLDDRLNQKLQAINTEYEFRIRAHDRRAVAQRAQIWSQYFQAVRERREQALEALNKQWYDVQSARRSAHSLPDYGLLFPKDPSQRVRNAIAYNTEVSTLAGLTKYEGFPAGPDLNGASASELEADLALMERARRGRQKPITHLREEYQPPHLTRLGPAGEQFLKDTPWANPNHSSHKLYQSTGQTEPPLSPCLSLAEQRNKTYHPQQISKLLLIAQ</sequence>
<protein>
    <recommendedName>
        <fullName evidence="9">Transcriptional regulatory protein DEP1</fullName>
    </recommendedName>
</protein>
<evidence type="ECO:0000256" key="6">
    <source>
        <dbReference type="SAM" id="MobiDB-lite"/>
    </source>
</evidence>
<keyword evidence="4" id="KW-0804">Transcription</keyword>
<name>A0ABR0SEC2_9HYPO</name>
<dbReference type="EMBL" id="JAVFKD010000014">
    <property type="protein sequence ID" value="KAK5990537.1"/>
    <property type="molecule type" value="Genomic_DNA"/>
</dbReference>
<feature type="compositionally biased region" description="Polar residues" evidence="6">
    <location>
        <begin position="224"/>
        <end position="234"/>
    </location>
</feature>
<evidence type="ECO:0000256" key="2">
    <source>
        <dbReference type="ARBA" id="ARBA00022491"/>
    </source>
</evidence>
<feature type="compositionally biased region" description="Acidic residues" evidence="6">
    <location>
        <begin position="32"/>
        <end position="54"/>
    </location>
</feature>
<reference evidence="7 8" key="1">
    <citation type="submission" date="2024-01" db="EMBL/GenBank/DDBJ databases">
        <title>Complete genome of Cladobotryum mycophilum ATHUM6906.</title>
        <authorList>
            <person name="Christinaki A.C."/>
            <person name="Myridakis A.I."/>
            <person name="Kouvelis V.N."/>
        </authorList>
    </citation>
    <scope>NUCLEOTIDE SEQUENCE [LARGE SCALE GENOMIC DNA]</scope>
    <source>
        <strain evidence="7 8">ATHUM6906</strain>
    </source>
</reference>
<organism evidence="7 8">
    <name type="scientific">Cladobotryum mycophilum</name>
    <dbReference type="NCBI Taxonomy" id="491253"/>
    <lineage>
        <taxon>Eukaryota</taxon>
        <taxon>Fungi</taxon>
        <taxon>Dikarya</taxon>
        <taxon>Ascomycota</taxon>
        <taxon>Pezizomycotina</taxon>
        <taxon>Sordariomycetes</taxon>
        <taxon>Hypocreomycetidae</taxon>
        <taxon>Hypocreales</taxon>
        <taxon>Hypocreaceae</taxon>
        <taxon>Cladobotryum</taxon>
    </lineage>
</organism>
<evidence type="ECO:0000256" key="1">
    <source>
        <dbReference type="ARBA" id="ARBA00004123"/>
    </source>
</evidence>
<evidence type="ECO:0008006" key="9">
    <source>
        <dbReference type="Google" id="ProtNLM"/>
    </source>
</evidence>
<proteinExistence type="predicted"/>
<dbReference type="Pfam" id="PF08598">
    <property type="entry name" value="Sds3"/>
    <property type="match status" value="1"/>
</dbReference>
<evidence type="ECO:0000256" key="3">
    <source>
        <dbReference type="ARBA" id="ARBA00023015"/>
    </source>
</evidence>
<evidence type="ECO:0000313" key="7">
    <source>
        <dbReference type="EMBL" id="KAK5990537.1"/>
    </source>
</evidence>
<feature type="region of interest" description="Disordered" evidence="6">
    <location>
        <begin position="1"/>
        <end position="313"/>
    </location>
</feature>
<keyword evidence="5" id="KW-0539">Nucleus</keyword>
<evidence type="ECO:0000256" key="5">
    <source>
        <dbReference type="ARBA" id="ARBA00023242"/>
    </source>
</evidence>
<dbReference type="PANTHER" id="PTHR21964">
    <property type="entry name" value="BREAST CANCER METASTASIS-SUPPRESSOR 1"/>
    <property type="match status" value="1"/>
</dbReference>
<keyword evidence="8" id="KW-1185">Reference proteome</keyword>